<dbReference type="InterPro" id="IPR016032">
    <property type="entry name" value="Sig_transdc_resp-reg_C-effctor"/>
</dbReference>
<dbReference type="Pfam" id="PF00072">
    <property type="entry name" value="Response_reg"/>
    <property type="match status" value="1"/>
</dbReference>
<keyword evidence="5" id="KW-0804">Transcription</keyword>
<accession>A0ABS4PH77</accession>
<dbReference type="SUPFAM" id="SSF52172">
    <property type="entry name" value="CheY-like"/>
    <property type="match status" value="1"/>
</dbReference>
<dbReference type="SMART" id="SM00421">
    <property type="entry name" value="HTH_LUXR"/>
    <property type="match status" value="1"/>
</dbReference>
<feature type="modified residue" description="4-aspartylphosphate" evidence="6">
    <location>
        <position position="56"/>
    </location>
</feature>
<dbReference type="PROSITE" id="PS50110">
    <property type="entry name" value="RESPONSE_REGULATORY"/>
    <property type="match status" value="1"/>
</dbReference>
<name>A0ABS4PH77_9GAMM</name>
<evidence type="ECO:0000256" key="4">
    <source>
        <dbReference type="ARBA" id="ARBA00023125"/>
    </source>
</evidence>
<keyword evidence="1 6" id="KW-0597">Phosphoprotein</keyword>
<feature type="domain" description="HTH luxR-type" evidence="7">
    <location>
        <begin position="143"/>
        <end position="208"/>
    </location>
</feature>
<dbReference type="PANTHER" id="PTHR43214">
    <property type="entry name" value="TWO-COMPONENT RESPONSE REGULATOR"/>
    <property type="match status" value="1"/>
</dbReference>
<dbReference type="InterPro" id="IPR058245">
    <property type="entry name" value="NreC/VraR/RcsB-like_REC"/>
</dbReference>
<reference evidence="10" key="1">
    <citation type="submission" date="2023-07" db="EMBL/GenBank/DDBJ databases">
        <title>Genome mining of underrepresented organisms for secondary metabolites.</title>
        <authorList>
            <person name="D'Agostino P.M."/>
        </authorList>
    </citation>
    <scope>NUCLEOTIDE SEQUENCE [LARGE SCALE GENOMIC DNA]</scope>
    <source>
        <strain evidence="10">WS4403</strain>
    </source>
</reference>
<dbReference type="InterPro" id="IPR000792">
    <property type="entry name" value="Tscrpt_reg_LuxR_C"/>
</dbReference>
<evidence type="ECO:0000256" key="6">
    <source>
        <dbReference type="PROSITE-ProRule" id="PRU00169"/>
    </source>
</evidence>
<evidence type="ECO:0000256" key="1">
    <source>
        <dbReference type="ARBA" id="ARBA00022553"/>
    </source>
</evidence>
<dbReference type="EMBL" id="JAGGMQ010000001">
    <property type="protein sequence ID" value="MBP2171461.1"/>
    <property type="molecule type" value="Genomic_DNA"/>
</dbReference>
<dbReference type="Pfam" id="PF00196">
    <property type="entry name" value="GerE"/>
    <property type="match status" value="1"/>
</dbReference>
<organism evidence="9 10">
    <name type="scientific">Winslowiella toletana</name>
    <dbReference type="NCBI Taxonomy" id="92490"/>
    <lineage>
        <taxon>Bacteria</taxon>
        <taxon>Pseudomonadati</taxon>
        <taxon>Pseudomonadota</taxon>
        <taxon>Gammaproteobacteria</taxon>
        <taxon>Enterobacterales</taxon>
        <taxon>Erwiniaceae</taxon>
        <taxon>Winslowiella</taxon>
    </lineage>
</organism>
<evidence type="ECO:0000313" key="9">
    <source>
        <dbReference type="EMBL" id="MBP2171461.1"/>
    </source>
</evidence>
<evidence type="ECO:0000256" key="2">
    <source>
        <dbReference type="ARBA" id="ARBA00023012"/>
    </source>
</evidence>
<dbReference type="CDD" id="cd17535">
    <property type="entry name" value="REC_NarL-like"/>
    <property type="match status" value="1"/>
</dbReference>
<keyword evidence="2" id="KW-0902">Two-component regulatory system</keyword>
<dbReference type="Gene3D" id="3.40.50.2300">
    <property type="match status" value="1"/>
</dbReference>
<gene>
    <name evidence="9" type="ORF">J2125_004653</name>
</gene>
<keyword evidence="10" id="KW-1185">Reference proteome</keyword>
<dbReference type="RefSeq" id="WP_017798914.1">
    <property type="nucleotide sequence ID" value="NZ_JAGGMQ010000001.1"/>
</dbReference>
<comment type="caution">
    <text evidence="9">The sequence shown here is derived from an EMBL/GenBank/DDBJ whole genome shotgun (WGS) entry which is preliminary data.</text>
</comment>
<evidence type="ECO:0000259" key="8">
    <source>
        <dbReference type="PROSITE" id="PS50110"/>
    </source>
</evidence>
<dbReference type="InterPro" id="IPR001789">
    <property type="entry name" value="Sig_transdc_resp-reg_receiver"/>
</dbReference>
<dbReference type="CDD" id="cd06170">
    <property type="entry name" value="LuxR_C_like"/>
    <property type="match status" value="1"/>
</dbReference>
<feature type="domain" description="Response regulatory" evidence="8">
    <location>
        <begin position="5"/>
        <end position="121"/>
    </location>
</feature>
<evidence type="ECO:0000256" key="5">
    <source>
        <dbReference type="ARBA" id="ARBA00023163"/>
    </source>
</evidence>
<dbReference type="PRINTS" id="PR00038">
    <property type="entry name" value="HTHLUXR"/>
</dbReference>
<dbReference type="PROSITE" id="PS50043">
    <property type="entry name" value="HTH_LUXR_2"/>
    <property type="match status" value="1"/>
</dbReference>
<proteinExistence type="predicted"/>
<dbReference type="NCBIfam" id="NF011896">
    <property type="entry name" value="PRK15369.1"/>
    <property type="match status" value="1"/>
</dbReference>
<dbReference type="SUPFAM" id="SSF46894">
    <property type="entry name" value="C-terminal effector domain of the bipartite response regulators"/>
    <property type="match status" value="1"/>
</dbReference>
<dbReference type="Proteomes" id="UP001195624">
    <property type="component" value="Unassembled WGS sequence"/>
</dbReference>
<keyword evidence="4" id="KW-0238">DNA-binding</keyword>
<dbReference type="PANTHER" id="PTHR43214:SF3">
    <property type="entry name" value="RESPONSE REGULATOR UVRY"/>
    <property type="match status" value="1"/>
</dbReference>
<evidence type="ECO:0000256" key="3">
    <source>
        <dbReference type="ARBA" id="ARBA00023015"/>
    </source>
</evidence>
<dbReference type="PROSITE" id="PS00622">
    <property type="entry name" value="HTH_LUXR_1"/>
    <property type="match status" value="1"/>
</dbReference>
<protein>
    <submittedName>
        <fullName evidence="9">Two-component system secretion response regulator SsrB</fullName>
    </submittedName>
</protein>
<evidence type="ECO:0000313" key="10">
    <source>
        <dbReference type="Proteomes" id="UP001195624"/>
    </source>
</evidence>
<dbReference type="InterPro" id="IPR039420">
    <property type="entry name" value="WalR-like"/>
</dbReference>
<sequence length="211" mass="23505">MSEHKILLVDDHQLIANGIVSMLDPYPCFRIVGYINDGLAVYKACRTYQPDIILLDTSLPGINGLDMLPQLHKRWPQMQILVYSASNEEHLVVRALCAGASGYVLKSSCQKILLAGLQCVAIKKTYIDPALNAVAIHKAICDNLRPHQLLTPRESQILQLISEGHTNRLIAEQLCISVKTVETHRLNIMGKLNVHKVTHLLSCSRRLGLTL</sequence>
<evidence type="ECO:0000259" key="7">
    <source>
        <dbReference type="PROSITE" id="PS50043"/>
    </source>
</evidence>
<keyword evidence="3" id="KW-0805">Transcription regulation</keyword>
<dbReference type="InterPro" id="IPR011006">
    <property type="entry name" value="CheY-like_superfamily"/>
</dbReference>
<dbReference type="SMART" id="SM00448">
    <property type="entry name" value="REC"/>
    <property type="match status" value="1"/>
</dbReference>